<comment type="caution">
    <text evidence="1">The sequence shown here is derived from an EMBL/GenBank/DDBJ whole genome shotgun (WGS) entry which is preliminary data.</text>
</comment>
<proteinExistence type="predicted"/>
<organism evidence="1 2">
    <name type="scientific">Catharanthus roseus</name>
    <name type="common">Madagascar periwinkle</name>
    <name type="synonym">Vinca rosea</name>
    <dbReference type="NCBI Taxonomy" id="4058"/>
    <lineage>
        <taxon>Eukaryota</taxon>
        <taxon>Viridiplantae</taxon>
        <taxon>Streptophyta</taxon>
        <taxon>Embryophyta</taxon>
        <taxon>Tracheophyta</taxon>
        <taxon>Spermatophyta</taxon>
        <taxon>Magnoliopsida</taxon>
        <taxon>eudicotyledons</taxon>
        <taxon>Gunneridae</taxon>
        <taxon>Pentapetalae</taxon>
        <taxon>asterids</taxon>
        <taxon>lamiids</taxon>
        <taxon>Gentianales</taxon>
        <taxon>Apocynaceae</taxon>
        <taxon>Rauvolfioideae</taxon>
        <taxon>Vinceae</taxon>
        <taxon>Catharanthinae</taxon>
        <taxon>Catharanthus</taxon>
    </lineage>
</organism>
<accession>A0ACC0CGN0</accession>
<evidence type="ECO:0000313" key="1">
    <source>
        <dbReference type="EMBL" id="KAI5683923.1"/>
    </source>
</evidence>
<keyword evidence="2" id="KW-1185">Reference proteome</keyword>
<dbReference type="Proteomes" id="UP001060085">
    <property type="component" value="Linkage Group LG01"/>
</dbReference>
<reference evidence="2" key="1">
    <citation type="journal article" date="2023" name="Nat. Plants">
        <title>Single-cell RNA sequencing provides a high-resolution roadmap for understanding the multicellular compartmentation of specialized metabolism.</title>
        <authorList>
            <person name="Sun S."/>
            <person name="Shen X."/>
            <person name="Li Y."/>
            <person name="Li Y."/>
            <person name="Wang S."/>
            <person name="Li R."/>
            <person name="Zhang H."/>
            <person name="Shen G."/>
            <person name="Guo B."/>
            <person name="Wei J."/>
            <person name="Xu J."/>
            <person name="St-Pierre B."/>
            <person name="Chen S."/>
            <person name="Sun C."/>
        </authorList>
    </citation>
    <scope>NUCLEOTIDE SEQUENCE [LARGE SCALE GENOMIC DNA]</scope>
</reference>
<gene>
    <name evidence="1" type="ORF">M9H77_05151</name>
</gene>
<name>A0ACC0CGN0_CATRO</name>
<dbReference type="EMBL" id="CM044701">
    <property type="protein sequence ID" value="KAI5683923.1"/>
    <property type="molecule type" value="Genomic_DNA"/>
</dbReference>
<protein>
    <submittedName>
        <fullName evidence="1">Uncharacterized protein</fullName>
    </submittedName>
</protein>
<evidence type="ECO:0000313" key="2">
    <source>
        <dbReference type="Proteomes" id="UP001060085"/>
    </source>
</evidence>
<sequence length="222" mass="25501">MNMNWLLFMISFIIFVKPMNSLSFQVLGLSLQWPPSWCHANNLVCHRRPIPEKFLIHGVWPMNQTNNGNVILQQCSSGPPFHPFLSVSYINKLDSKWMNLKHSTPPPPNNIKLQSFWKHEYEKHGGCFGYTRDHYFNTGMALYKGYDIINILTQNNIHRGLRYQVTAFNDAIAGAVGKNVALNCNNFQELSEVLICFDPTVQSPVDCPRHRDRCGTGDIYMP</sequence>